<dbReference type="EC" id="6.2.1.5" evidence="7"/>
<feature type="domain" description="ATP-grasp fold succinyl-CoA synthetase-type" evidence="5">
    <location>
        <begin position="16"/>
        <end position="194"/>
    </location>
</feature>
<dbReference type="GO" id="GO:0005524">
    <property type="term" value="F:ATP binding"/>
    <property type="evidence" value="ECO:0007669"/>
    <property type="project" value="InterPro"/>
</dbReference>
<dbReference type="PANTHER" id="PTHR11815:SF10">
    <property type="entry name" value="SUCCINATE--COA LIGASE [GDP-FORMING] SUBUNIT BETA, MITOCHONDRIAL"/>
    <property type="match status" value="1"/>
</dbReference>
<organism evidence="7 8">
    <name type="scientific">Anaerohalosphaera lusitana</name>
    <dbReference type="NCBI Taxonomy" id="1936003"/>
    <lineage>
        <taxon>Bacteria</taxon>
        <taxon>Pseudomonadati</taxon>
        <taxon>Planctomycetota</taxon>
        <taxon>Phycisphaerae</taxon>
        <taxon>Sedimentisphaerales</taxon>
        <taxon>Anaerohalosphaeraceae</taxon>
        <taxon>Anaerohalosphaera</taxon>
    </lineage>
</organism>
<dbReference type="InterPro" id="IPR013650">
    <property type="entry name" value="ATP-grasp_succ-CoA_synth-type"/>
</dbReference>
<dbReference type="GO" id="GO:0004775">
    <property type="term" value="F:succinate-CoA ligase (ADP-forming) activity"/>
    <property type="evidence" value="ECO:0007669"/>
    <property type="project" value="UniProtKB-EC"/>
</dbReference>
<dbReference type="GO" id="GO:0006099">
    <property type="term" value="P:tricarboxylic acid cycle"/>
    <property type="evidence" value="ECO:0007669"/>
    <property type="project" value="TreeGrafter"/>
</dbReference>
<dbReference type="Gene3D" id="3.30.470.20">
    <property type="entry name" value="ATP-grasp fold, B domain"/>
    <property type="match status" value="1"/>
</dbReference>
<evidence type="ECO:0000256" key="3">
    <source>
        <dbReference type="ARBA" id="ARBA00023315"/>
    </source>
</evidence>
<feature type="domain" description="ATP-citrate synthase citrate-binding" evidence="6">
    <location>
        <begin position="261"/>
        <end position="398"/>
    </location>
</feature>
<proteinExistence type="predicted"/>
<evidence type="ECO:0000313" key="7">
    <source>
        <dbReference type="EMBL" id="AQT70287.1"/>
    </source>
</evidence>
<dbReference type="GO" id="GO:0003878">
    <property type="term" value="F:ATP citrate synthase activity"/>
    <property type="evidence" value="ECO:0007669"/>
    <property type="project" value="UniProtKB-EC"/>
</dbReference>
<dbReference type="Pfam" id="PF16114">
    <property type="entry name" value="Citrate_bind"/>
    <property type="match status" value="1"/>
</dbReference>
<dbReference type="RefSeq" id="WP_146663886.1">
    <property type="nucleotide sequence ID" value="NZ_CP019791.1"/>
</dbReference>
<dbReference type="Proteomes" id="UP000189674">
    <property type="component" value="Chromosome"/>
</dbReference>
<keyword evidence="1 7" id="KW-0436">Ligase</keyword>
<protein>
    <submittedName>
        <fullName evidence="7">Succinyl-CoA ligase [ADP-forming] subunit beta</fullName>
        <ecNumber evidence="7">6.2.1.5</ecNumber>
    </submittedName>
</protein>
<dbReference type="SUPFAM" id="SSF52210">
    <property type="entry name" value="Succinyl-CoA synthetase domains"/>
    <property type="match status" value="1"/>
</dbReference>
<keyword evidence="3" id="KW-0808">Transferase</keyword>
<dbReference type="InterPro" id="IPR016102">
    <property type="entry name" value="Succinyl-CoA_synth-like"/>
</dbReference>
<reference evidence="8" key="1">
    <citation type="submission" date="2017-02" db="EMBL/GenBank/DDBJ databases">
        <title>Comparative genomics and description of representatives of a novel lineage of planctomycetes thriving in anoxic sediments.</title>
        <authorList>
            <person name="Spring S."/>
            <person name="Bunk B."/>
            <person name="Sproer C."/>
        </authorList>
    </citation>
    <scope>NUCLEOTIDE SEQUENCE [LARGE SCALE GENOMIC DNA]</scope>
    <source>
        <strain evidence="8">ST-NAGAB-D1</strain>
    </source>
</reference>
<dbReference type="STRING" id="1936003.STSP2_03493"/>
<accession>A0A1U9NR79</accession>
<evidence type="ECO:0000259" key="6">
    <source>
        <dbReference type="Pfam" id="PF16114"/>
    </source>
</evidence>
<dbReference type="InterPro" id="IPR013815">
    <property type="entry name" value="ATP_grasp_subdomain_1"/>
</dbReference>
<keyword evidence="8" id="KW-1185">Reference proteome</keyword>
<evidence type="ECO:0000256" key="4">
    <source>
        <dbReference type="ARBA" id="ARBA00047593"/>
    </source>
</evidence>
<comment type="catalytic activity">
    <reaction evidence="4">
        <text>oxaloacetate + acetyl-CoA + ADP + phosphate = citrate + ATP + CoA</text>
        <dbReference type="Rhea" id="RHEA:21160"/>
        <dbReference type="ChEBI" id="CHEBI:16452"/>
        <dbReference type="ChEBI" id="CHEBI:16947"/>
        <dbReference type="ChEBI" id="CHEBI:30616"/>
        <dbReference type="ChEBI" id="CHEBI:43474"/>
        <dbReference type="ChEBI" id="CHEBI:57287"/>
        <dbReference type="ChEBI" id="CHEBI:57288"/>
        <dbReference type="ChEBI" id="CHEBI:456216"/>
        <dbReference type="EC" id="2.3.3.8"/>
    </reaction>
</comment>
<evidence type="ECO:0000313" key="8">
    <source>
        <dbReference type="Proteomes" id="UP000189674"/>
    </source>
</evidence>
<dbReference type="GO" id="GO:0042709">
    <property type="term" value="C:succinate-CoA ligase complex"/>
    <property type="evidence" value="ECO:0007669"/>
    <property type="project" value="TreeGrafter"/>
</dbReference>
<dbReference type="InterPro" id="IPR032263">
    <property type="entry name" value="Citrate-bd"/>
</dbReference>
<evidence type="ECO:0000259" key="5">
    <source>
        <dbReference type="Pfam" id="PF08442"/>
    </source>
</evidence>
<dbReference type="KEGG" id="alus:STSP2_03493"/>
<sequence length="414" mass="45268">MAAQITELTFLEHLAGRFKLPVPEYVTAESGQTKVRELLKKWGGKAIVKPDVLAGKRGKAGVLRQVNDYVDAQRELKIIQGTEVQGQLPRTSYMVEFIPSEMEVYSAITYDSRYLGPSITISLDGGMDVEEIGEEKKVTLPLDIYKGLGAYQASEVLEQLGCPRKVISPLSRSLVDLWDMFISTGMRMCEVNPWRITPAGKPYACDFKAIFDESNFKFKNIGFDLPEYPANATLFEEEMAAWNASSHRGQAHVSELGGKTILPLLFGGGASTIITETLMQNGGDPIFLSDFGGNPPYERMYGTAKLCFEHNLGKAGMLLILGGKANNTLIDVTFKAIADALQNYVDEHGPINIPVVVGRGGPRLLQGLLTLKDTLDTLGMPYVMFGPDTPVTQVAEYAAKLANNWGEVMVGGSK</sequence>
<dbReference type="GO" id="GO:0006104">
    <property type="term" value="P:succinyl-CoA metabolic process"/>
    <property type="evidence" value="ECO:0007669"/>
    <property type="project" value="TreeGrafter"/>
</dbReference>
<dbReference type="OrthoDB" id="9802602at2"/>
<dbReference type="Gene3D" id="3.30.1490.20">
    <property type="entry name" value="ATP-grasp fold, A domain"/>
    <property type="match status" value="1"/>
</dbReference>
<gene>
    <name evidence="7" type="primary">sucC</name>
    <name evidence="7" type="ORF">STSP2_03493</name>
</gene>
<dbReference type="PANTHER" id="PTHR11815">
    <property type="entry name" value="SUCCINYL-COA SYNTHETASE BETA CHAIN"/>
    <property type="match status" value="1"/>
</dbReference>
<keyword evidence="2" id="KW-0547">Nucleotide-binding</keyword>
<dbReference type="AlphaFoldDB" id="A0A1U9NR79"/>
<name>A0A1U9NR79_9BACT</name>
<dbReference type="Pfam" id="PF08442">
    <property type="entry name" value="ATP-grasp_2"/>
    <property type="match status" value="1"/>
</dbReference>
<evidence type="ECO:0000256" key="1">
    <source>
        <dbReference type="ARBA" id="ARBA00022598"/>
    </source>
</evidence>
<keyword evidence="3" id="KW-0012">Acyltransferase</keyword>
<dbReference type="EMBL" id="CP019791">
    <property type="protein sequence ID" value="AQT70287.1"/>
    <property type="molecule type" value="Genomic_DNA"/>
</dbReference>
<dbReference type="Gene3D" id="3.40.50.261">
    <property type="entry name" value="Succinyl-CoA synthetase domains"/>
    <property type="match status" value="1"/>
</dbReference>
<dbReference type="SUPFAM" id="SSF56059">
    <property type="entry name" value="Glutathione synthetase ATP-binding domain-like"/>
    <property type="match status" value="1"/>
</dbReference>
<evidence type="ECO:0000256" key="2">
    <source>
        <dbReference type="ARBA" id="ARBA00022741"/>
    </source>
</evidence>
<dbReference type="GO" id="GO:0005829">
    <property type="term" value="C:cytosol"/>
    <property type="evidence" value="ECO:0007669"/>
    <property type="project" value="TreeGrafter"/>
</dbReference>